<dbReference type="Gene3D" id="3.30.565.10">
    <property type="entry name" value="Histidine kinase-like ATPase, C-terminal domain"/>
    <property type="match status" value="1"/>
</dbReference>
<sequence>MACSSHGLNAVDRDAPLCATMRVRAKSVPHSLLHGIAALWTVLLALDSYLFVRSDDWGFWCIVIVEIASVWLLAYKPLIGVVGIGIVWCLAYTVPIPTPSSYVNVGLTAVGVLGYLSMPFAVVFSISFVVVRHVMRVVILQSGSPPTMMLEIMMLANMLVVATAGFIVRTVQKAVHKRAQQRRQHERLVIVSGLHDVACNNLVYALLLLRQLQAADDERAEQFSTIAIAVDDALMSVQAGIHLLQSGGDCSATTQEHPRTLPLQKEIEQQKQRVHVLGFDGLVSVEVNARYITANDERMAALDGLIHELFGNLVKYGDSTHPYVLTADVQGDVLRISWCNTRATQPNIRISSGSGIAACTRILEQCGGTLSTKHDGDVWCAEASMPVLMPVIDIR</sequence>
<evidence type="ECO:0000313" key="3">
    <source>
        <dbReference type="Proteomes" id="UP000292568"/>
    </source>
</evidence>
<feature type="transmembrane region" description="Helical" evidence="1">
    <location>
        <begin position="148"/>
        <end position="168"/>
    </location>
</feature>
<keyword evidence="2" id="KW-0418">Kinase</keyword>
<feature type="transmembrane region" description="Helical" evidence="1">
    <location>
        <begin position="188"/>
        <end position="209"/>
    </location>
</feature>
<dbReference type="GO" id="GO:0016301">
    <property type="term" value="F:kinase activity"/>
    <property type="evidence" value="ECO:0007669"/>
    <property type="project" value="UniProtKB-KW"/>
</dbReference>
<feature type="transmembrane region" description="Helical" evidence="1">
    <location>
        <begin position="102"/>
        <end position="128"/>
    </location>
</feature>
<feature type="transmembrane region" description="Helical" evidence="1">
    <location>
        <begin position="57"/>
        <end position="90"/>
    </location>
</feature>
<gene>
    <name evidence="2" type="ORF">PG2093B_0220</name>
</gene>
<proteinExistence type="predicted"/>
<protein>
    <submittedName>
        <fullName evidence="2">Signal transduction histidine kinase-like protein</fullName>
    </submittedName>
</protein>
<dbReference type="AlphaFoldDB" id="A0A4Q5A3Z6"/>
<evidence type="ECO:0000313" key="2">
    <source>
        <dbReference type="EMBL" id="RYQ12114.1"/>
    </source>
</evidence>
<feature type="transmembrane region" description="Helical" evidence="1">
    <location>
        <begin position="31"/>
        <end position="51"/>
    </location>
</feature>
<keyword evidence="1" id="KW-1133">Transmembrane helix</keyword>
<organism evidence="2 3">
    <name type="scientific">Bifidobacterium pseudolongum subsp. globosum</name>
    <dbReference type="NCBI Taxonomy" id="1690"/>
    <lineage>
        <taxon>Bacteria</taxon>
        <taxon>Bacillati</taxon>
        <taxon>Actinomycetota</taxon>
        <taxon>Actinomycetes</taxon>
        <taxon>Bifidobacteriales</taxon>
        <taxon>Bifidobacteriaceae</taxon>
        <taxon>Bifidobacterium</taxon>
    </lineage>
</organism>
<dbReference type="RefSeq" id="WP_129896774.1">
    <property type="nucleotide sequence ID" value="NZ_RYUH01000004.1"/>
</dbReference>
<comment type="caution">
    <text evidence="2">The sequence shown here is derived from an EMBL/GenBank/DDBJ whole genome shotgun (WGS) entry which is preliminary data.</text>
</comment>
<name>A0A4Q5A3Z6_9BIFI</name>
<keyword evidence="2" id="KW-0808">Transferase</keyword>
<dbReference type="InterPro" id="IPR036890">
    <property type="entry name" value="HATPase_C_sf"/>
</dbReference>
<dbReference type="Proteomes" id="UP000292568">
    <property type="component" value="Unassembled WGS sequence"/>
</dbReference>
<accession>A0A4Q5A3Z6</accession>
<keyword evidence="1" id="KW-0812">Transmembrane</keyword>
<reference evidence="2 3" key="1">
    <citation type="submission" date="2018-12" db="EMBL/GenBank/DDBJ databases">
        <title>Unveiling genomic diversity among members of the Bifidobacterium pseudolongum species, a widely distributed gut commensal of the animal kingdom.</title>
        <authorList>
            <person name="Lugli G.A."/>
            <person name="Duranti S."/>
            <person name="Albert K."/>
            <person name="Mancabelli L."/>
            <person name="Napoli S."/>
            <person name="Viappiani A."/>
            <person name="Anzalone R."/>
            <person name="Longhi G."/>
            <person name="Milani C."/>
            <person name="Turroni F."/>
            <person name="Alessandri G."/>
            <person name="Sela D.A."/>
            <person name="Van Sinderen D."/>
            <person name="Ventura M."/>
        </authorList>
    </citation>
    <scope>NUCLEOTIDE SEQUENCE [LARGE SCALE GENOMIC DNA]</scope>
    <source>
        <strain evidence="2 3">2093B</strain>
    </source>
</reference>
<dbReference type="EMBL" id="RYUH01000004">
    <property type="protein sequence ID" value="RYQ12114.1"/>
    <property type="molecule type" value="Genomic_DNA"/>
</dbReference>
<evidence type="ECO:0000256" key="1">
    <source>
        <dbReference type="SAM" id="Phobius"/>
    </source>
</evidence>
<keyword evidence="1" id="KW-0472">Membrane</keyword>